<proteinExistence type="predicted"/>
<feature type="domain" description="ART-PolyVal-like" evidence="1">
    <location>
        <begin position="13"/>
        <end position="156"/>
    </location>
</feature>
<organism evidence="3 4">
    <name type="scientific">Chryseobacterium lactis</name>
    <dbReference type="NCBI Taxonomy" id="1241981"/>
    <lineage>
        <taxon>Bacteria</taxon>
        <taxon>Pseudomonadati</taxon>
        <taxon>Bacteroidota</taxon>
        <taxon>Flavobacteriia</taxon>
        <taxon>Flavobacteriales</taxon>
        <taxon>Weeksellaceae</taxon>
        <taxon>Chryseobacterium group</taxon>
        <taxon>Chryseobacterium</taxon>
    </lineage>
</organism>
<dbReference type="EMBL" id="PPEH01000003">
    <property type="protein sequence ID" value="PNW13927.1"/>
    <property type="molecule type" value="Genomic_DNA"/>
</dbReference>
<name>A0A3G6RHV1_CHRLC</name>
<sequence>MKTPIINQPDTHTLYHGTNADFNQFSLAYLGENTQRDNCFRGIHFTTDIGMAQLFGEKVLECQVVLKKALNLDDVFNSADQAPDIVKIIFEENISDPKEALEFIDESIGLGEYMEFMESFNSEDTLNLFKEHGYDHIIAGFARDKVEYCVFDPTNINIFNKNIIPNFPPSAYLSVLPANSRQIENIIKALNSNDQRDLNVLYKQLQKNINSIPDKIDGYEIDNLKKLHILATKDHTSGCLSYSISKGKLYRELPDTLDGKSPVLKVSADKPKNQVMRISR</sequence>
<keyword evidence="5" id="KW-1185">Reference proteome</keyword>
<dbReference type="EMBL" id="CP033924">
    <property type="protein sequence ID" value="AZA82397.1"/>
    <property type="molecule type" value="Genomic_DNA"/>
</dbReference>
<evidence type="ECO:0000259" key="1">
    <source>
        <dbReference type="Pfam" id="PF18760"/>
    </source>
</evidence>
<dbReference type="OrthoDB" id="707503at2"/>
<dbReference type="KEGG" id="clac:EG342_11050"/>
<accession>A0A3G6RHV1</accession>
<dbReference type="AlphaFoldDB" id="A0A3G6RHV1"/>
<reference evidence="3 4" key="1">
    <citation type="submission" date="2018-01" db="EMBL/GenBank/DDBJ databases">
        <title>Draft genome sequences of Chryseobacterium lactis NCTC11390, Chryseobacterium oncorhynchi 701B-08, and Chryseobacterium viscerum 687B-08.</title>
        <authorList>
            <person name="Jeong J.-J."/>
            <person name="Lee Y.J."/>
            <person name="Park B."/>
            <person name="Choi I.-G."/>
            <person name="Kim K.D."/>
        </authorList>
    </citation>
    <scope>NUCLEOTIDE SEQUENCE [LARGE SCALE GENOMIC DNA]</scope>
    <source>
        <strain evidence="3 4">NCTC11390</strain>
    </source>
</reference>
<evidence type="ECO:0000313" key="2">
    <source>
        <dbReference type="EMBL" id="AZA82397.1"/>
    </source>
</evidence>
<evidence type="ECO:0000313" key="4">
    <source>
        <dbReference type="Proteomes" id="UP000236262"/>
    </source>
</evidence>
<evidence type="ECO:0000313" key="5">
    <source>
        <dbReference type="Proteomes" id="UP000279972"/>
    </source>
</evidence>
<dbReference type="Proteomes" id="UP000279972">
    <property type="component" value="Chromosome"/>
</dbReference>
<reference evidence="2 5" key="2">
    <citation type="submission" date="2018-11" db="EMBL/GenBank/DDBJ databases">
        <title>Proposal to divide the Flavobacteriaceae and reorganize its genera based on Amino Acid Identity values calculated from whole genome sequences.</title>
        <authorList>
            <person name="Nicholson A.C."/>
            <person name="Gulvik C.A."/>
            <person name="Whitney A.M."/>
            <person name="Humrighouse B.W."/>
            <person name="Bell M."/>
            <person name="Holmes B."/>
            <person name="Steigerwalt A.G."/>
            <person name="Villarma A."/>
            <person name="Sheth M."/>
            <person name="Batra D."/>
            <person name="Pryor J."/>
            <person name="Bernardet J.-F."/>
            <person name="Hugo C."/>
            <person name="Kampfer P."/>
            <person name="Newman J."/>
            <person name="McQuiston J.R."/>
        </authorList>
    </citation>
    <scope>NUCLEOTIDE SEQUENCE [LARGE SCALE GENOMIC DNA]</scope>
    <source>
        <strain evidence="2 5">KC_1864</strain>
    </source>
</reference>
<protein>
    <recommendedName>
        <fullName evidence="1">ART-PolyVal-like domain-containing protein</fullName>
    </recommendedName>
</protein>
<dbReference type="InterPro" id="IPR049522">
    <property type="entry name" value="ART-PolyVal_dom"/>
</dbReference>
<dbReference type="Pfam" id="PF18760">
    <property type="entry name" value="ART-PolyVal"/>
    <property type="match status" value="1"/>
</dbReference>
<dbReference type="RefSeq" id="WP_103290942.1">
    <property type="nucleotide sequence ID" value="NZ_CP033924.1"/>
</dbReference>
<evidence type="ECO:0000313" key="3">
    <source>
        <dbReference type="EMBL" id="PNW13927.1"/>
    </source>
</evidence>
<gene>
    <name evidence="3" type="ORF">C1637_08645</name>
    <name evidence="2" type="ORF">EG342_11050</name>
</gene>
<dbReference type="Proteomes" id="UP000236262">
    <property type="component" value="Unassembled WGS sequence"/>
</dbReference>